<dbReference type="Pfam" id="PF01370">
    <property type="entry name" value="Epimerase"/>
    <property type="match status" value="1"/>
</dbReference>
<keyword evidence="4" id="KW-1185">Reference proteome</keyword>
<evidence type="ECO:0000259" key="2">
    <source>
        <dbReference type="Pfam" id="PF01370"/>
    </source>
</evidence>
<evidence type="ECO:0000313" key="3">
    <source>
        <dbReference type="EMBL" id="MFC5884236.1"/>
    </source>
</evidence>
<feature type="domain" description="NAD-dependent epimerase/dehydratase" evidence="2">
    <location>
        <begin position="12"/>
        <end position="177"/>
    </location>
</feature>
<dbReference type="EMBL" id="JBHSOD010000003">
    <property type="protein sequence ID" value="MFC5884236.1"/>
    <property type="molecule type" value="Genomic_DNA"/>
</dbReference>
<organism evidence="3 4">
    <name type="scientific">Kitasatospora aburaviensis</name>
    <dbReference type="NCBI Taxonomy" id="67265"/>
    <lineage>
        <taxon>Bacteria</taxon>
        <taxon>Bacillati</taxon>
        <taxon>Actinomycetota</taxon>
        <taxon>Actinomycetes</taxon>
        <taxon>Kitasatosporales</taxon>
        <taxon>Streptomycetaceae</taxon>
        <taxon>Kitasatospora</taxon>
    </lineage>
</organism>
<accession>A0ABW1EQD3</accession>
<dbReference type="PANTHER" id="PTHR43000">
    <property type="entry name" value="DTDP-D-GLUCOSE 4,6-DEHYDRATASE-RELATED"/>
    <property type="match status" value="1"/>
</dbReference>
<evidence type="ECO:0000256" key="1">
    <source>
        <dbReference type="ARBA" id="ARBA00007637"/>
    </source>
</evidence>
<dbReference type="InterPro" id="IPR036291">
    <property type="entry name" value="NAD(P)-bd_dom_sf"/>
</dbReference>
<protein>
    <submittedName>
        <fullName evidence="3">NAD-dependent epimerase/dehydratase family protein</fullName>
    </submittedName>
</protein>
<proteinExistence type="inferred from homology"/>
<dbReference type="CDD" id="cd08946">
    <property type="entry name" value="SDR_e"/>
    <property type="match status" value="1"/>
</dbReference>
<dbReference type="RefSeq" id="WP_313762431.1">
    <property type="nucleotide sequence ID" value="NZ_BAAAVH010000050.1"/>
</dbReference>
<dbReference type="SUPFAM" id="SSF51735">
    <property type="entry name" value="NAD(P)-binding Rossmann-fold domains"/>
    <property type="match status" value="1"/>
</dbReference>
<reference evidence="4" key="1">
    <citation type="journal article" date="2019" name="Int. J. Syst. Evol. Microbiol.">
        <title>The Global Catalogue of Microorganisms (GCM) 10K type strain sequencing project: providing services to taxonomists for standard genome sequencing and annotation.</title>
        <authorList>
            <consortium name="The Broad Institute Genomics Platform"/>
            <consortium name="The Broad Institute Genome Sequencing Center for Infectious Disease"/>
            <person name="Wu L."/>
            <person name="Ma J."/>
        </authorList>
    </citation>
    <scope>NUCLEOTIDE SEQUENCE [LARGE SCALE GENOMIC DNA]</scope>
    <source>
        <strain evidence="4">CGMCC 4.1469</strain>
    </source>
</reference>
<sequence length="257" mass="28134">MQIVGRGFLAQSLRPLVARHPDTVVFAAGVSSGTSQADAGFAREADLLYEALAGCRRDGRRLVYFSTSSAGLYGVLRRPCREDGPVRPSSPYGRHKLAMEEVIRSSGAEHVILRLAYPVGRAQRPHQFLPSLVRQVRLGRVRVHRGARRDLIDVGHAVALIDALLGVGTPGGVVNLASGWSVPVEDIVGHIERRLGVRADRQVVEVPPEDPVCTERLRRLVPAAAGLGFGPHYYRRVIDACLARTRLPEEPRDDRTP</sequence>
<gene>
    <name evidence="3" type="ORF">ACFP0N_04440</name>
</gene>
<evidence type="ECO:0000313" key="4">
    <source>
        <dbReference type="Proteomes" id="UP001596067"/>
    </source>
</evidence>
<comment type="caution">
    <text evidence="3">The sequence shown here is derived from an EMBL/GenBank/DDBJ whole genome shotgun (WGS) entry which is preliminary data.</text>
</comment>
<dbReference type="Proteomes" id="UP001596067">
    <property type="component" value="Unassembled WGS sequence"/>
</dbReference>
<dbReference type="Gene3D" id="3.40.50.720">
    <property type="entry name" value="NAD(P)-binding Rossmann-like Domain"/>
    <property type="match status" value="1"/>
</dbReference>
<comment type="similarity">
    <text evidence="1">Belongs to the NAD(P)-dependent epimerase/dehydratase family.</text>
</comment>
<name>A0ABW1EQD3_9ACTN</name>
<dbReference type="InterPro" id="IPR001509">
    <property type="entry name" value="Epimerase_deHydtase"/>
</dbReference>